<dbReference type="Proteomes" id="UP001237642">
    <property type="component" value="Unassembled WGS sequence"/>
</dbReference>
<dbReference type="AlphaFoldDB" id="A0AAD8HS31"/>
<protein>
    <submittedName>
        <fullName evidence="2">Late secretory pathway protein AVL9-like</fullName>
    </submittedName>
</protein>
<feature type="compositionally biased region" description="Basic and acidic residues" evidence="1">
    <location>
        <begin position="39"/>
        <end position="48"/>
    </location>
</feature>
<feature type="compositionally biased region" description="Basic and acidic residues" evidence="1">
    <location>
        <begin position="73"/>
        <end position="88"/>
    </location>
</feature>
<evidence type="ECO:0000256" key="1">
    <source>
        <dbReference type="SAM" id="MobiDB-lite"/>
    </source>
</evidence>
<feature type="compositionally biased region" description="Basic residues" evidence="1">
    <location>
        <begin position="127"/>
        <end position="138"/>
    </location>
</feature>
<reference evidence="2" key="1">
    <citation type="submission" date="2023-02" db="EMBL/GenBank/DDBJ databases">
        <title>Genome of toxic invasive species Heracleum sosnowskyi carries increased number of genes despite the absence of recent whole-genome duplications.</title>
        <authorList>
            <person name="Schelkunov M."/>
            <person name="Shtratnikova V."/>
            <person name="Makarenko M."/>
            <person name="Klepikova A."/>
            <person name="Omelchenko D."/>
            <person name="Novikova G."/>
            <person name="Obukhova E."/>
            <person name="Bogdanov V."/>
            <person name="Penin A."/>
            <person name="Logacheva M."/>
        </authorList>
    </citation>
    <scope>NUCLEOTIDE SEQUENCE</scope>
    <source>
        <strain evidence="2">Hsosn_3</strain>
        <tissue evidence="2">Leaf</tissue>
    </source>
</reference>
<proteinExistence type="predicted"/>
<organism evidence="2 3">
    <name type="scientific">Heracleum sosnowskyi</name>
    <dbReference type="NCBI Taxonomy" id="360622"/>
    <lineage>
        <taxon>Eukaryota</taxon>
        <taxon>Viridiplantae</taxon>
        <taxon>Streptophyta</taxon>
        <taxon>Embryophyta</taxon>
        <taxon>Tracheophyta</taxon>
        <taxon>Spermatophyta</taxon>
        <taxon>Magnoliopsida</taxon>
        <taxon>eudicotyledons</taxon>
        <taxon>Gunneridae</taxon>
        <taxon>Pentapetalae</taxon>
        <taxon>asterids</taxon>
        <taxon>campanulids</taxon>
        <taxon>Apiales</taxon>
        <taxon>Apiaceae</taxon>
        <taxon>Apioideae</taxon>
        <taxon>apioid superclade</taxon>
        <taxon>Tordylieae</taxon>
        <taxon>Tordyliinae</taxon>
        <taxon>Heracleum</taxon>
    </lineage>
</organism>
<dbReference type="EMBL" id="JAUIZM010000008">
    <property type="protein sequence ID" value="KAK1372171.1"/>
    <property type="molecule type" value="Genomic_DNA"/>
</dbReference>
<reference evidence="2" key="2">
    <citation type="submission" date="2023-05" db="EMBL/GenBank/DDBJ databases">
        <authorList>
            <person name="Schelkunov M.I."/>
        </authorList>
    </citation>
    <scope>NUCLEOTIDE SEQUENCE</scope>
    <source>
        <strain evidence="2">Hsosn_3</strain>
        <tissue evidence="2">Leaf</tissue>
    </source>
</reference>
<name>A0AAD8HS31_9APIA</name>
<comment type="caution">
    <text evidence="2">The sequence shown here is derived from an EMBL/GenBank/DDBJ whole genome shotgun (WGS) entry which is preliminary data.</text>
</comment>
<sequence>MNSSNSQISGGSAEECHSSESGWTMYICSPVDDDDDVDEVKNDVEDQYKGGGDVESDDSMVSDASSAKTATIKKKDVYHQEAKKDDGGQMKNSRKWMKTGVEKLEKSDKEKDKESTSMNAATCRSGNKVRRNWLGKKK</sequence>
<feature type="compositionally biased region" description="Polar residues" evidence="1">
    <location>
        <begin position="116"/>
        <end position="125"/>
    </location>
</feature>
<evidence type="ECO:0000313" key="2">
    <source>
        <dbReference type="EMBL" id="KAK1372171.1"/>
    </source>
</evidence>
<gene>
    <name evidence="2" type="ORF">POM88_038263</name>
</gene>
<feature type="compositionally biased region" description="Basic and acidic residues" evidence="1">
    <location>
        <begin position="100"/>
        <end position="115"/>
    </location>
</feature>
<keyword evidence="3" id="KW-1185">Reference proteome</keyword>
<feature type="compositionally biased region" description="Low complexity" evidence="1">
    <location>
        <begin position="61"/>
        <end position="70"/>
    </location>
</feature>
<evidence type="ECO:0000313" key="3">
    <source>
        <dbReference type="Proteomes" id="UP001237642"/>
    </source>
</evidence>
<feature type="region of interest" description="Disordered" evidence="1">
    <location>
        <begin position="25"/>
        <end position="138"/>
    </location>
</feature>
<accession>A0AAD8HS31</accession>